<gene>
    <name evidence="4" type="ORF">V144x_34770</name>
</gene>
<proteinExistence type="predicted"/>
<accession>A0A517VYB3</accession>
<dbReference type="InterPro" id="IPR011990">
    <property type="entry name" value="TPR-like_helical_dom_sf"/>
</dbReference>
<feature type="compositionally biased region" description="Polar residues" evidence="2">
    <location>
        <begin position="353"/>
        <end position="397"/>
    </location>
</feature>
<feature type="repeat" description="TPR" evidence="1">
    <location>
        <begin position="234"/>
        <end position="267"/>
    </location>
</feature>
<evidence type="ECO:0000313" key="5">
    <source>
        <dbReference type="Proteomes" id="UP000318704"/>
    </source>
</evidence>
<dbReference type="SUPFAM" id="SSF48452">
    <property type="entry name" value="TPR-like"/>
    <property type="match status" value="1"/>
</dbReference>
<keyword evidence="3" id="KW-0732">Signal</keyword>
<feature type="chain" id="PRO_5021881970" evidence="3">
    <location>
        <begin position="23"/>
        <end position="457"/>
    </location>
</feature>
<protein>
    <submittedName>
        <fullName evidence="4">Tetratricopeptide repeat protein</fullName>
    </submittedName>
</protein>
<dbReference type="Proteomes" id="UP000318704">
    <property type="component" value="Chromosome"/>
</dbReference>
<feature type="signal peptide" evidence="3">
    <location>
        <begin position="1"/>
        <end position="22"/>
    </location>
</feature>
<dbReference type="InterPro" id="IPR019734">
    <property type="entry name" value="TPR_rpt"/>
</dbReference>
<evidence type="ECO:0000256" key="2">
    <source>
        <dbReference type="SAM" id="MobiDB-lite"/>
    </source>
</evidence>
<evidence type="ECO:0000313" key="4">
    <source>
        <dbReference type="EMBL" id="QDT97994.1"/>
    </source>
</evidence>
<dbReference type="Gene3D" id="1.25.40.10">
    <property type="entry name" value="Tetratricopeptide repeat domain"/>
    <property type="match status" value="1"/>
</dbReference>
<name>A0A517VYB3_9PLAN</name>
<feature type="region of interest" description="Disordered" evidence="2">
    <location>
        <begin position="353"/>
        <end position="457"/>
    </location>
</feature>
<evidence type="ECO:0000256" key="3">
    <source>
        <dbReference type="SAM" id="SignalP"/>
    </source>
</evidence>
<dbReference type="AlphaFoldDB" id="A0A517VYB3"/>
<sequence length="457" mass="50723" precursor="true">MRYILTLCTACLFSGLSDQASAQRPNASQGRHGHYHHSRHHHRHSYPRYYGRTWPSPGFSFGGSSGNVDFNFSFSGNAYYGNPWGPYFYNRFGYYSTDAFIAGNPVLFSGNYSLNGFYPILPGQGFSPPAVYPYSNVPGTLPTLPAHPQLTNPGAASNLPLNNALNDDLARWEDPNYLPKPTKTIKKYIIPSTPHARELSLRNLVKGDEYFKKQDYRRAYDRYKLAASLTKDLPTPHFKKGFALVALKQYDRAAYEFKQGLALDPKWPLTGESLSNLFGPDNVIAKDSMLHQVAEWVKEDIRDPERLFIFGVVLYFDGQAEQARDVLKTGVRLAGRGNHFLAFLDPNFGAGNQKTIQKKGSQSGFVVNPTQTRPPAFESNQSSKKQNPPGSSRSAPITKTLPQQKLSLPPPPSSKLPQINNQSLPPLPEDAKTPGAPLIPLPEPAKSQQPPALIPPQ</sequence>
<organism evidence="4 5">
    <name type="scientific">Gimesia aquarii</name>
    <dbReference type="NCBI Taxonomy" id="2527964"/>
    <lineage>
        <taxon>Bacteria</taxon>
        <taxon>Pseudomonadati</taxon>
        <taxon>Planctomycetota</taxon>
        <taxon>Planctomycetia</taxon>
        <taxon>Planctomycetales</taxon>
        <taxon>Planctomycetaceae</taxon>
        <taxon>Gimesia</taxon>
    </lineage>
</organism>
<keyword evidence="1" id="KW-0802">TPR repeat</keyword>
<dbReference type="RefSeq" id="WP_144986294.1">
    <property type="nucleotide sequence ID" value="NZ_CP037920.1"/>
</dbReference>
<evidence type="ECO:0000256" key="1">
    <source>
        <dbReference type="PROSITE-ProRule" id="PRU00339"/>
    </source>
</evidence>
<reference evidence="4 5" key="1">
    <citation type="submission" date="2019-03" db="EMBL/GenBank/DDBJ databases">
        <title>Deep-cultivation of Planctomycetes and their phenomic and genomic characterization uncovers novel biology.</title>
        <authorList>
            <person name="Wiegand S."/>
            <person name="Jogler M."/>
            <person name="Boedeker C."/>
            <person name="Pinto D."/>
            <person name="Vollmers J."/>
            <person name="Rivas-Marin E."/>
            <person name="Kohn T."/>
            <person name="Peeters S.H."/>
            <person name="Heuer A."/>
            <person name="Rast P."/>
            <person name="Oberbeckmann S."/>
            <person name="Bunk B."/>
            <person name="Jeske O."/>
            <person name="Meyerdierks A."/>
            <person name="Storesund J.E."/>
            <person name="Kallscheuer N."/>
            <person name="Luecker S."/>
            <person name="Lage O.M."/>
            <person name="Pohl T."/>
            <person name="Merkel B.J."/>
            <person name="Hornburger P."/>
            <person name="Mueller R.-W."/>
            <person name="Bruemmer F."/>
            <person name="Labrenz M."/>
            <person name="Spormann A.M."/>
            <person name="Op den Camp H."/>
            <person name="Overmann J."/>
            <person name="Amann R."/>
            <person name="Jetten M.S.M."/>
            <person name="Mascher T."/>
            <person name="Medema M.H."/>
            <person name="Devos D.P."/>
            <person name="Kaster A.-K."/>
            <person name="Ovreas L."/>
            <person name="Rohde M."/>
            <person name="Galperin M.Y."/>
            <person name="Jogler C."/>
        </authorList>
    </citation>
    <scope>NUCLEOTIDE SEQUENCE [LARGE SCALE GENOMIC DNA]</scope>
    <source>
        <strain evidence="4 5">V144</strain>
    </source>
</reference>
<dbReference type="KEGG" id="gaw:V144x_34770"/>
<dbReference type="EMBL" id="CP037920">
    <property type="protein sequence ID" value="QDT97994.1"/>
    <property type="molecule type" value="Genomic_DNA"/>
</dbReference>
<dbReference type="PROSITE" id="PS50005">
    <property type="entry name" value="TPR"/>
    <property type="match status" value="1"/>
</dbReference>